<protein>
    <submittedName>
        <fullName evidence="1">Uncharacterized protein</fullName>
    </submittedName>
</protein>
<dbReference type="OMA" id="QAKGIWH"/>
<keyword evidence="2" id="KW-1185">Reference proteome</keyword>
<evidence type="ECO:0000313" key="2">
    <source>
        <dbReference type="Proteomes" id="UP000756132"/>
    </source>
</evidence>
<dbReference type="OrthoDB" id="4664297at2759"/>
<dbReference type="AlphaFoldDB" id="A0A9Q8PFH7"/>
<dbReference type="Proteomes" id="UP000756132">
    <property type="component" value="Chromosome 9"/>
</dbReference>
<dbReference type="EMBL" id="CP090171">
    <property type="protein sequence ID" value="UJO21484.1"/>
    <property type="molecule type" value="Genomic_DNA"/>
</dbReference>
<reference evidence="1" key="2">
    <citation type="journal article" date="2022" name="Microb. Genom.">
        <title>A chromosome-scale genome assembly of the tomato pathogen Cladosporium fulvum reveals a compartmentalized genome architecture and the presence of a dispensable chromosome.</title>
        <authorList>
            <person name="Zaccaron A.Z."/>
            <person name="Chen L.H."/>
            <person name="Samaras A."/>
            <person name="Stergiopoulos I."/>
        </authorList>
    </citation>
    <scope>NUCLEOTIDE SEQUENCE</scope>
    <source>
        <strain evidence="1">Race5_Kim</strain>
    </source>
</reference>
<dbReference type="RefSeq" id="XP_047765850.1">
    <property type="nucleotide sequence ID" value="XM_047908511.1"/>
</dbReference>
<sequence length="162" mass="18007">MATHPTTDNLRVRLERRPDGQSGAIRVIVENNHPSQVMTLLRWDTPLDISCFRTGTLRMVDAASGKIVQGPGIKIIRKLPPSREDIIEIRAKGNVEQEFELNESWMPTDGRSVSISARGSWRAAWPKTKAEVTTEDLEAMTGAGAMQGTFVSEADVELKLHR</sequence>
<dbReference type="GeneID" id="71989241"/>
<evidence type="ECO:0000313" key="1">
    <source>
        <dbReference type="EMBL" id="UJO21484.1"/>
    </source>
</evidence>
<dbReference type="KEGG" id="ffu:CLAFUR5_09363"/>
<organism evidence="1 2">
    <name type="scientific">Passalora fulva</name>
    <name type="common">Tomato leaf mold</name>
    <name type="synonym">Cladosporium fulvum</name>
    <dbReference type="NCBI Taxonomy" id="5499"/>
    <lineage>
        <taxon>Eukaryota</taxon>
        <taxon>Fungi</taxon>
        <taxon>Dikarya</taxon>
        <taxon>Ascomycota</taxon>
        <taxon>Pezizomycotina</taxon>
        <taxon>Dothideomycetes</taxon>
        <taxon>Dothideomycetidae</taxon>
        <taxon>Mycosphaerellales</taxon>
        <taxon>Mycosphaerellaceae</taxon>
        <taxon>Fulvia</taxon>
    </lineage>
</organism>
<proteinExistence type="predicted"/>
<reference evidence="1" key="1">
    <citation type="submission" date="2021-12" db="EMBL/GenBank/DDBJ databases">
        <authorList>
            <person name="Zaccaron A."/>
            <person name="Stergiopoulos I."/>
        </authorList>
    </citation>
    <scope>NUCLEOTIDE SEQUENCE</scope>
    <source>
        <strain evidence="1">Race5_Kim</strain>
    </source>
</reference>
<gene>
    <name evidence="1" type="ORF">CLAFUR5_09363</name>
</gene>
<dbReference type="Gene3D" id="2.60.40.2970">
    <property type="match status" value="1"/>
</dbReference>
<name>A0A9Q8PFH7_PASFU</name>
<accession>A0A9Q8PFH7</accession>